<evidence type="ECO:0000313" key="2">
    <source>
        <dbReference type="RefSeq" id="XP_012573359.2"/>
    </source>
</evidence>
<gene>
    <name evidence="2" type="primary">LOC101492124</name>
</gene>
<dbReference type="RefSeq" id="XP_012573359.2">
    <property type="nucleotide sequence ID" value="XM_012717905.2"/>
</dbReference>
<dbReference type="Pfam" id="PF05553">
    <property type="entry name" value="DUF761"/>
    <property type="match status" value="1"/>
</dbReference>
<protein>
    <submittedName>
        <fullName evidence="2">Uncharacterized protein LOC101492124</fullName>
    </submittedName>
</protein>
<organism evidence="1 2">
    <name type="scientific">Cicer arietinum</name>
    <name type="common">Chickpea</name>
    <name type="synonym">Garbanzo</name>
    <dbReference type="NCBI Taxonomy" id="3827"/>
    <lineage>
        <taxon>Eukaryota</taxon>
        <taxon>Viridiplantae</taxon>
        <taxon>Streptophyta</taxon>
        <taxon>Embryophyta</taxon>
        <taxon>Tracheophyta</taxon>
        <taxon>Spermatophyta</taxon>
        <taxon>Magnoliopsida</taxon>
        <taxon>eudicotyledons</taxon>
        <taxon>Gunneridae</taxon>
        <taxon>Pentapetalae</taxon>
        <taxon>rosids</taxon>
        <taxon>fabids</taxon>
        <taxon>Fabales</taxon>
        <taxon>Fabaceae</taxon>
        <taxon>Papilionoideae</taxon>
        <taxon>50 kb inversion clade</taxon>
        <taxon>NPAAA clade</taxon>
        <taxon>Hologalegina</taxon>
        <taxon>IRL clade</taxon>
        <taxon>Cicereae</taxon>
        <taxon>Cicer</taxon>
    </lineage>
</organism>
<evidence type="ECO:0000313" key="1">
    <source>
        <dbReference type="Proteomes" id="UP000087171"/>
    </source>
</evidence>
<name>A0A1S3EDA3_CICAR</name>
<dbReference type="GeneID" id="101492124"/>
<dbReference type="InterPro" id="IPR008480">
    <property type="entry name" value="DUF761_pln"/>
</dbReference>
<keyword evidence="1" id="KW-1185">Reference proteome</keyword>
<accession>A0A1S3EDA3</accession>
<proteinExistence type="predicted"/>
<sequence>MSSHNHKQSKSLLNRLRTVVQKVKLLISFTMLSHKWDVANILCDGSLSKHRLSFNDRPGLIMCSSDETDSEGSVSSSPCLQRTINFPNDEDDIDKRSEIFIANFKRQLRLERHISLQLRYIGGNNIVLD</sequence>
<dbReference type="KEGG" id="cam:101492124"/>
<dbReference type="AlphaFoldDB" id="A0A1S3EDA3"/>
<dbReference type="OrthoDB" id="1682876at2759"/>
<dbReference type="Proteomes" id="UP000087171">
    <property type="component" value="Chromosome Ca7"/>
</dbReference>
<reference evidence="1" key="1">
    <citation type="journal article" date="2013" name="Nat. Biotechnol.">
        <title>Draft genome sequence of chickpea (Cicer arietinum) provides a resource for trait improvement.</title>
        <authorList>
            <person name="Varshney R.K."/>
            <person name="Song C."/>
            <person name="Saxena R.K."/>
            <person name="Azam S."/>
            <person name="Yu S."/>
            <person name="Sharpe A.G."/>
            <person name="Cannon S."/>
            <person name="Baek J."/>
            <person name="Rosen B.D."/>
            <person name="Tar'an B."/>
            <person name="Millan T."/>
            <person name="Zhang X."/>
            <person name="Ramsay L.D."/>
            <person name="Iwata A."/>
            <person name="Wang Y."/>
            <person name="Nelson W."/>
            <person name="Farmer A.D."/>
            <person name="Gaur P.M."/>
            <person name="Soderlund C."/>
            <person name="Penmetsa R.V."/>
            <person name="Xu C."/>
            <person name="Bharti A.K."/>
            <person name="He W."/>
            <person name="Winter P."/>
            <person name="Zhao S."/>
            <person name="Hane J.K."/>
            <person name="Carrasquilla-Garcia N."/>
            <person name="Condie J.A."/>
            <person name="Upadhyaya H.D."/>
            <person name="Luo M.C."/>
            <person name="Thudi M."/>
            <person name="Gowda C.L."/>
            <person name="Singh N.P."/>
            <person name="Lichtenzveig J."/>
            <person name="Gali K.K."/>
            <person name="Rubio J."/>
            <person name="Nadarajan N."/>
            <person name="Dolezel J."/>
            <person name="Bansal K.C."/>
            <person name="Xu X."/>
            <person name="Edwards D."/>
            <person name="Zhang G."/>
            <person name="Kahl G."/>
            <person name="Gil J."/>
            <person name="Singh K.B."/>
            <person name="Datta S.K."/>
            <person name="Jackson S.A."/>
            <person name="Wang J."/>
            <person name="Cook D.R."/>
        </authorList>
    </citation>
    <scope>NUCLEOTIDE SEQUENCE [LARGE SCALE GENOMIC DNA]</scope>
    <source>
        <strain evidence="1">cv. CDC Frontier</strain>
    </source>
</reference>
<reference evidence="2" key="2">
    <citation type="submission" date="2025-08" db="UniProtKB">
        <authorList>
            <consortium name="RefSeq"/>
        </authorList>
    </citation>
    <scope>IDENTIFICATION</scope>
    <source>
        <tissue evidence="2">Etiolated seedlings</tissue>
    </source>
</reference>